<dbReference type="SUPFAM" id="SSF46785">
    <property type="entry name" value="Winged helix' DNA-binding domain"/>
    <property type="match status" value="1"/>
</dbReference>
<accession>A0A1I3F6C2</accession>
<dbReference type="OrthoDB" id="9799812at2"/>
<dbReference type="SMART" id="SM00345">
    <property type="entry name" value="HTH_GNTR"/>
    <property type="match status" value="1"/>
</dbReference>
<dbReference type="Proteomes" id="UP000199040">
    <property type="component" value="Unassembled WGS sequence"/>
</dbReference>
<evidence type="ECO:0000256" key="2">
    <source>
        <dbReference type="ARBA" id="ARBA00023125"/>
    </source>
</evidence>
<dbReference type="InterPro" id="IPR036388">
    <property type="entry name" value="WH-like_DNA-bd_sf"/>
</dbReference>
<protein>
    <submittedName>
        <fullName evidence="6">GntR family transcriptional regulator</fullName>
    </submittedName>
    <submittedName>
        <fullName evidence="5">Transcriptional regulator, GntR family</fullName>
    </submittedName>
</protein>
<dbReference type="PROSITE" id="PS50949">
    <property type="entry name" value="HTH_GNTR"/>
    <property type="match status" value="1"/>
</dbReference>
<evidence type="ECO:0000313" key="5">
    <source>
        <dbReference type="EMBL" id="SFI06331.1"/>
    </source>
</evidence>
<evidence type="ECO:0000259" key="4">
    <source>
        <dbReference type="PROSITE" id="PS50949"/>
    </source>
</evidence>
<dbReference type="InterPro" id="IPR011711">
    <property type="entry name" value="GntR_C"/>
</dbReference>
<dbReference type="SUPFAM" id="SSF48008">
    <property type="entry name" value="GntR ligand-binding domain-like"/>
    <property type="match status" value="1"/>
</dbReference>
<dbReference type="Proteomes" id="UP000294489">
    <property type="component" value="Unassembled WGS sequence"/>
</dbReference>
<organism evidence="5 7">
    <name type="scientific">Modicisalibacter xianhensis</name>
    <dbReference type="NCBI Taxonomy" id="442341"/>
    <lineage>
        <taxon>Bacteria</taxon>
        <taxon>Pseudomonadati</taxon>
        <taxon>Pseudomonadota</taxon>
        <taxon>Gammaproteobacteria</taxon>
        <taxon>Oceanospirillales</taxon>
        <taxon>Halomonadaceae</taxon>
        <taxon>Modicisalibacter</taxon>
    </lineage>
</organism>
<reference evidence="6 8" key="2">
    <citation type="submission" date="2019-03" db="EMBL/GenBank/DDBJ databases">
        <title>Freshwater and sediment microbial communities from various areas in North America, analyzing microbe dynamics in response to fracking.</title>
        <authorList>
            <person name="Lamendella R."/>
        </authorList>
    </citation>
    <scope>NUCLEOTIDE SEQUENCE [LARGE SCALE GENOMIC DNA]</scope>
    <source>
        <strain evidence="6 8">6_TX</strain>
    </source>
</reference>
<name>A0A1I3F6C2_9GAMM</name>
<dbReference type="Gene3D" id="1.10.10.10">
    <property type="entry name" value="Winged helix-like DNA-binding domain superfamily/Winged helix DNA-binding domain"/>
    <property type="match status" value="1"/>
</dbReference>
<evidence type="ECO:0000313" key="7">
    <source>
        <dbReference type="Proteomes" id="UP000199040"/>
    </source>
</evidence>
<dbReference type="Gene3D" id="1.20.120.530">
    <property type="entry name" value="GntR ligand-binding domain-like"/>
    <property type="match status" value="1"/>
</dbReference>
<dbReference type="PANTHER" id="PTHR43537">
    <property type="entry name" value="TRANSCRIPTIONAL REGULATOR, GNTR FAMILY"/>
    <property type="match status" value="1"/>
</dbReference>
<keyword evidence="1" id="KW-0805">Transcription regulation</keyword>
<evidence type="ECO:0000313" key="8">
    <source>
        <dbReference type="Proteomes" id="UP000294489"/>
    </source>
</evidence>
<feature type="domain" description="HTH gntR-type" evidence="4">
    <location>
        <begin position="7"/>
        <end position="74"/>
    </location>
</feature>
<dbReference type="STRING" id="442341.SAMN04487959_11619"/>
<reference evidence="5 7" key="1">
    <citation type="submission" date="2016-10" db="EMBL/GenBank/DDBJ databases">
        <authorList>
            <person name="de Groot N.N."/>
        </authorList>
    </citation>
    <scope>NUCLEOTIDE SEQUENCE [LARGE SCALE GENOMIC DNA]</scope>
    <source>
        <strain evidence="5 7">CGMCC 1.6848</strain>
    </source>
</reference>
<dbReference type="InterPro" id="IPR000524">
    <property type="entry name" value="Tscrpt_reg_HTH_GntR"/>
</dbReference>
<dbReference type="SMART" id="SM00895">
    <property type="entry name" value="FCD"/>
    <property type="match status" value="1"/>
</dbReference>
<dbReference type="EMBL" id="SOEC01000003">
    <property type="protein sequence ID" value="TDX31743.1"/>
    <property type="molecule type" value="Genomic_DNA"/>
</dbReference>
<dbReference type="EMBL" id="FOPY01000016">
    <property type="protein sequence ID" value="SFI06331.1"/>
    <property type="molecule type" value="Genomic_DNA"/>
</dbReference>
<dbReference type="RefSeq" id="WP_092849318.1">
    <property type="nucleotide sequence ID" value="NZ_FOPY01000016.1"/>
</dbReference>
<evidence type="ECO:0000256" key="1">
    <source>
        <dbReference type="ARBA" id="ARBA00023015"/>
    </source>
</evidence>
<proteinExistence type="predicted"/>
<dbReference type="PRINTS" id="PR00035">
    <property type="entry name" value="HTHGNTR"/>
</dbReference>
<sequence length="231" mass="26701">MEKIQHRNLYREVADRVRELIEQGVLAPGERISEKKLCEQFGVSRTPLREALKVMASEGLVEILPNRGARVTRLTVKKVRNTYDVMAALEGLSGELACQNITDEEIAAIQRLHDTMLEHYRQRELQPYFRVNQQIHERIIAAADNDVLEEMYNNLSQRVKRVRYSKKMTDDFWKRAVEDHEAMIEALQKRDGLMLGRILREHLCNKLEVASLDGMIEEEGDDELPSRAASS</sequence>
<dbReference type="CDD" id="cd07377">
    <property type="entry name" value="WHTH_GntR"/>
    <property type="match status" value="1"/>
</dbReference>
<dbReference type="GO" id="GO:0003677">
    <property type="term" value="F:DNA binding"/>
    <property type="evidence" value="ECO:0007669"/>
    <property type="project" value="UniProtKB-KW"/>
</dbReference>
<dbReference type="GO" id="GO:0003700">
    <property type="term" value="F:DNA-binding transcription factor activity"/>
    <property type="evidence" value="ECO:0007669"/>
    <property type="project" value="InterPro"/>
</dbReference>
<evidence type="ECO:0000313" key="6">
    <source>
        <dbReference type="EMBL" id="TDX31743.1"/>
    </source>
</evidence>
<dbReference type="PANTHER" id="PTHR43537:SF50">
    <property type="entry name" value="TRANSCRIPTIONAL REGULATORY PROTEIN"/>
    <property type="match status" value="1"/>
</dbReference>
<evidence type="ECO:0000256" key="3">
    <source>
        <dbReference type="ARBA" id="ARBA00023163"/>
    </source>
</evidence>
<gene>
    <name evidence="6" type="ORF">DFO67_103342</name>
    <name evidence="5" type="ORF">SAMN04487959_11619</name>
</gene>
<keyword evidence="2" id="KW-0238">DNA-binding</keyword>
<dbReference type="AlphaFoldDB" id="A0A1I3F6C2"/>
<dbReference type="InterPro" id="IPR008920">
    <property type="entry name" value="TF_FadR/GntR_C"/>
</dbReference>
<keyword evidence="3" id="KW-0804">Transcription</keyword>
<dbReference type="Pfam" id="PF07729">
    <property type="entry name" value="FCD"/>
    <property type="match status" value="1"/>
</dbReference>
<keyword evidence="7" id="KW-1185">Reference proteome</keyword>
<dbReference type="Pfam" id="PF00392">
    <property type="entry name" value="GntR"/>
    <property type="match status" value="1"/>
</dbReference>
<dbReference type="InterPro" id="IPR036390">
    <property type="entry name" value="WH_DNA-bd_sf"/>
</dbReference>